<accession>A0A6J5PFT0</accession>
<dbReference type="EMBL" id="LR796852">
    <property type="protein sequence ID" value="CAB4169992.1"/>
    <property type="molecule type" value="Genomic_DNA"/>
</dbReference>
<name>A0A6J5PFT0_9CAUD</name>
<organism evidence="1">
    <name type="scientific">uncultured Caudovirales phage</name>
    <dbReference type="NCBI Taxonomy" id="2100421"/>
    <lineage>
        <taxon>Viruses</taxon>
        <taxon>Duplodnaviria</taxon>
        <taxon>Heunggongvirae</taxon>
        <taxon>Uroviricota</taxon>
        <taxon>Caudoviricetes</taxon>
        <taxon>Peduoviridae</taxon>
        <taxon>Maltschvirus</taxon>
        <taxon>Maltschvirus maltsch</taxon>
    </lineage>
</organism>
<proteinExistence type="predicted"/>
<reference evidence="1" key="1">
    <citation type="submission" date="2020-05" db="EMBL/GenBank/DDBJ databases">
        <authorList>
            <person name="Chiriac C."/>
            <person name="Salcher M."/>
            <person name="Ghai R."/>
            <person name="Kavagutti S V."/>
        </authorList>
    </citation>
    <scope>NUCLEOTIDE SEQUENCE</scope>
</reference>
<gene>
    <name evidence="1" type="ORF">UFOVP901_25</name>
</gene>
<evidence type="ECO:0000313" key="1">
    <source>
        <dbReference type="EMBL" id="CAB4169992.1"/>
    </source>
</evidence>
<protein>
    <submittedName>
        <fullName evidence="1">Uncharacterized protein</fullName>
    </submittedName>
</protein>
<sequence>MSTIVGREKIDHPSLGAAGGSALHVAIETIYTNVGNDMSARFKSYAAIANSVVTTVDHNFGVDFADINIYLYTGTHPTLTRVSDPVAAGWVIAATSGFLKTKIDITAPSSGGPHTFVLYAVHGSLGIDDLTNVNLSVAAEDGQALVYEASSTSWKAGASGDASFKIQSISTPNAVIKGGYILLDNGKELATYDGAGSASTDFGKDLTVSLTTIFGSAPANATAYYLYIDLTTLAAAVTLTDNGRKVYAVVEANFVLSTVAPDVIDLARYVPRAVIKSATTGTAWSGAGSSFATLAFLAGQTVDGSLKTFVRPQVTQAAHGFTTSNLGAPLYLTAGGVYTLAKADAANTAESLYLLYSIPDVNTLVLAVDGRVTVDTAVTGGAMVVGSTYYVSAATAGLLTATEPSVIGTVSKPVGTAISTTVLEFVNMRGVIVGGTNALTTIAFSNNATSTIQDVAAYQGGELSGYVSISATSSQKFFIKAQFSKNAAGTDFNLSYQTSGETPPASFVMSVTSAGLIQITIGTLAGHTASSITFGLSVSAVGATFPLSISARSVIGDTSGTAVPAGYIGQYIETMSSGLVSTSNNLYSDGGCAATTLPIGTWDVQVTATIATAASTSLLNTTAFVGTAAGNSGAGIDYERNAWTSFHGGVTNANGDSWRVSTPVYRIIVTTPTAYYAKVRVGFSVSTCQVSSNFFARRFA</sequence>